<dbReference type="Gene3D" id="3.30.50.10">
    <property type="entry name" value="Erythroid Transcription Factor GATA-1, subunit A"/>
    <property type="match status" value="1"/>
</dbReference>
<dbReference type="GO" id="GO:0005634">
    <property type="term" value="C:nucleus"/>
    <property type="evidence" value="ECO:0007669"/>
    <property type="project" value="UniProtKB-SubCell"/>
</dbReference>
<evidence type="ECO:0000259" key="12">
    <source>
        <dbReference type="PROSITE" id="PS51030"/>
    </source>
</evidence>
<evidence type="ECO:0000313" key="14">
    <source>
        <dbReference type="Proteomes" id="UP000230423"/>
    </source>
</evidence>
<evidence type="ECO:0000256" key="6">
    <source>
        <dbReference type="ARBA" id="ARBA00023015"/>
    </source>
</evidence>
<evidence type="ECO:0000256" key="2">
    <source>
        <dbReference type="ARBA" id="ARBA00005993"/>
    </source>
</evidence>
<dbReference type="PROSITE" id="PS00031">
    <property type="entry name" value="NUCLEAR_REC_DBD_1"/>
    <property type="match status" value="1"/>
</dbReference>
<dbReference type="Gene3D" id="3.10.20.90">
    <property type="entry name" value="Phosphatidylinositol 3-kinase Catalytic Subunit, Chain A, domain 1"/>
    <property type="match status" value="1"/>
</dbReference>
<feature type="domain" description="Nuclear receptor" evidence="12">
    <location>
        <begin position="127"/>
        <end position="176"/>
    </location>
</feature>
<keyword evidence="10" id="KW-0539">Nucleus</keyword>
<dbReference type="InterPro" id="IPR000159">
    <property type="entry name" value="RA_dom"/>
</dbReference>
<keyword evidence="3" id="KW-0479">Metal-binding</keyword>
<dbReference type="PROSITE" id="PS51030">
    <property type="entry name" value="NUCLEAR_REC_DBD_2"/>
    <property type="match status" value="1"/>
</dbReference>
<gene>
    <name evidence="13" type="ORF">TELCIR_12561</name>
</gene>
<organism evidence="13 14">
    <name type="scientific">Teladorsagia circumcincta</name>
    <name type="common">Brown stomach worm</name>
    <name type="synonym">Ostertagia circumcincta</name>
    <dbReference type="NCBI Taxonomy" id="45464"/>
    <lineage>
        <taxon>Eukaryota</taxon>
        <taxon>Metazoa</taxon>
        <taxon>Ecdysozoa</taxon>
        <taxon>Nematoda</taxon>
        <taxon>Chromadorea</taxon>
        <taxon>Rhabditida</taxon>
        <taxon>Rhabditina</taxon>
        <taxon>Rhabditomorpha</taxon>
        <taxon>Strongyloidea</taxon>
        <taxon>Trichostrongylidae</taxon>
        <taxon>Teladorsagia</taxon>
    </lineage>
</organism>
<dbReference type="PROSITE" id="PS50200">
    <property type="entry name" value="RA"/>
    <property type="match status" value="1"/>
</dbReference>
<dbReference type="Pfam" id="PF00788">
    <property type="entry name" value="RA"/>
    <property type="match status" value="1"/>
</dbReference>
<feature type="non-terminal residue" evidence="13">
    <location>
        <position position="212"/>
    </location>
</feature>
<dbReference type="PANTHER" id="PTHR24083">
    <property type="entry name" value="NUCLEAR HORMONE RECEPTOR"/>
    <property type="match status" value="1"/>
</dbReference>
<feature type="non-terminal residue" evidence="13">
    <location>
        <position position="1"/>
    </location>
</feature>
<sequence>VKNGDRMNDLITRALEKHLLDNQEDEYCLVQLLPNGGEFLLPDKCNPYYAMAPDPSSPMLNLLLRRMSCILYVDASPVNISKSMEKYQIGKLTDSQEPATSYHSMIATPTPSSAVVKKFRNVRKSNIYSCVVCGDKPTGYHYDVLSCNGCKTFFRRTIINNRKFICSKGGTCQFNKDTYSIAPSATNLNTISRLDILRGTSDFEVVNTIGSL</sequence>
<evidence type="ECO:0000259" key="11">
    <source>
        <dbReference type="PROSITE" id="PS50200"/>
    </source>
</evidence>
<feature type="domain" description="Ras-associating" evidence="11">
    <location>
        <begin position="1"/>
        <end position="69"/>
    </location>
</feature>
<name>A0A2G9U8B8_TELCI</name>
<dbReference type="SUPFAM" id="SSF54236">
    <property type="entry name" value="Ubiquitin-like"/>
    <property type="match status" value="1"/>
</dbReference>
<evidence type="ECO:0000256" key="9">
    <source>
        <dbReference type="ARBA" id="ARBA00023170"/>
    </source>
</evidence>
<protein>
    <submittedName>
        <fullName evidence="13">Zinc finger, C4 type</fullName>
    </submittedName>
</protein>
<evidence type="ECO:0000256" key="1">
    <source>
        <dbReference type="ARBA" id="ARBA00004123"/>
    </source>
</evidence>
<dbReference type="InterPro" id="IPR050274">
    <property type="entry name" value="Nuclear_hormone_rcpt_NR2"/>
</dbReference>
<dbReference type="GO" id="GO:0008270">
    <property type="term" value="F:zinc ion binding"/>
    <property type="evidence" value="ECO:0007669"/>
    <property type="project" value="UniProtKB-KW"/>
</dbReference>
<dbReference type="CDD" id="cd06960">
    <property type="entry name" value="NR_DBD_HNF4A"/>
    <property type="match status" value="1"/>
</dbReference>
<keyword evidence="8" id="KW-0804">Transcription</keyword>
<dbReference type="InterPro" id="IPR001628">
    <property type="entry name" value="Znf_hrmn_rcpt"/>
</dbReference>
<dbReference type="InterPro" id="IPR029071">
    <property type="entry name" value="Ubiquitin-like_domsf"/>
</dbReference>
<dbReference type="OrthoDB" id="5864640at2759"/>
<dbReference type="EMBL" id="KZ348763">
    <property type="protein sequence ID" value="PIO65750.1"/>
    <property type="molecule type" value="Genomic_DNA"/>
</dbReference>
<reference evidence="13 14" key="1">
    <citation type="submission" date="2015-09" db="EMBL/GenBank/DDBJ databases">
        <title>Draft genome of the parasitic nematode Teladorsagia circumcincta isolate WARC Sus (inbred).</title>
        <authorList>
            <person name="Mitreva M."/>
        </authorList>
    </citation>
    <scope>NUCLEOTIDE SEQUENCE [LARGE SCALE GENOMIC DNA]</scope>
    <source>
        <strain evidence="13 14">S</strain>
    </source>
</reference>
<dbReference type="GO" id="GO:0007165">
    <property type="term" value="P:signal transduction"/>
    <property type="evidence" value="ECO:0007669"/>
    <property type="project" value="InterPro"/>
</dbReference>
<dbReference type="Pfam" id="PF00105">
    <property type="entry name" value="zf-C4"/>
    <property type="match status" value="1"/>
</dbReference>
<comment type="subcellular location">
    <subcellularLocation>
        <location evidence="1">Nucleus</location>
    </subcellularLocation>
</comment>
<dbReference type="GO" id="GO:0000978">
    <property type="term" value="F:RNA polymerase II cis-regulatory region sequence-specific DNA binding"/>
    <property type="evidence" value="ECO:0007669"/>
    <property type="project" value="InterPro"/>
</dbReference>
<proteinExistence type="inferred from homology"/>
<keyword evidence="5" id="KW-0862">Zinc</keyword>
<keyword evidence="6" id="KW-0805">Transcription regulation</keyword>
<evidence type="ECO:0000256" key="3">
    <source>
        <dbReference type="ARBA" id="ARBA00022723"/>
    </source>
</evidence>
<evidence type="ECO:0000256" key="5">
    <source>
        <dbReference type="ARBA" id="ARBA00022833"/>
    </source>
</evidence>
<keyword evidence="4" id="KW-0863">Zinc-finger</keyword>
<accession>A0A2G9U8B8</accession>
<dbReference type="PRINTS" id="PR00047">
    <property type="entry name" value="STROIDFINGER"/>
</dbReference>
<evidence type="ECO:0000256" key="7">
    <source>
        <dbReference type="ARBA" id="ARBA00023125"/>
    </source>
</evidence>
<dbReference type="InterPro" id="IPR049636">
    <property type="entry name" value="HNF4-like_DBD"/>
</dbReference>
<evidence type="ECO:0000256" key="10">
    <source>
        <dbReference type="ARBA" id="ARBA00023242"/>
    </source>
</evidence>
<dbReference type="Proteomes" id="UP000230423">
    <property type="component" value="Unassembled WGS sequence"/>
</dbReference>
<dbReference type="SUPFAM" id="SSF57716">
    <property type="entry name" value="Glucocorticoid receptor-like (DNA-binding domain)"/>
    <property type="match status" value="1"/>
</dbReference>
<evidence type="ECO:0000256" key="4">
    <source>
        <dbReference type="ARBA" id="ARBA00022771"/>
    </source>
</evidence>
<keyword evidence="7" id="KW-0238">DNA-binding</keyword>
<comment type="similarity">
    <text evidence="2">Belongs to the nuclear hormone receptor family.</text>
</comment>
<dbReference type="InterPro" id="IPR013088">
    <property type="entry name" value="Znf_NHR/GATA"/>
</dbReference>
<keyword evidence="14" id="KW-1185">Reference proteome</keyword>
<dbReference type="AlphaFoldDB" id="A0A2G9U8B8"/>
<dbReference type="SMART" id="SM00399">
    <property type="entry name" value="ZnF_C4"/>
    <property type="match status" value="1"/>
</dbReference>
<keyword evidence="9" id="KW-0675">Receptor</keyword>
<evidence type="ECO:0000313" key="13">
    <source>
        <dbReference type="EMBL" id="PIO65750.1"/>
    </source>
</evidence>
<evidence type="ECO:0000256" key="8">
    <source>
        <dbReference type="ARBA" id="ARBA00023163"/>
    </source>
</evidence>
<dbReference type="GO" id="GO:0003700">
    <property type="term" value="F:DNA-binding transcription factor activity"/>
    <property type="evidence" value="ECO:0007669"/>
    <property type="project" value="InterPro"/>
</dbReference>